<dbReference type="PANTHER" id="PTHR19353:SF13">
    <property type="entry name" value="FATTY ACID DESATURASE 6"/>
    <property type="match status" value="1"/>
</dbReference>
<sequence length="552" mass="62322">MEGDVEEISLSTTTDKVTLEKNLEQEGRKIGHFQDRITEPLLRSRELKYRKTSTDNNSTSDDDMAEKLSDNNHPRSLSEEEIEVKGKWMKELSQMVQKEWKNSTWWEKYGIDWSIIGLAMCSLPAGLLCLGSHSSILWVLGIIILGLANSVLTMKGGHMASHRALCASPTFGRFWATFFMEVGFWNPNLSRSVGVKEDNRSSGCIGFAMEAKNRLYTPGGKWMKELSQMVQKEWKNSTWWEKYGIDWSIIGLAMCSLPAVHYQQRGLLCLGSHSSILWVLGIIILGLANSVLTMKGGHMASHRALCASPTFGRFWATFFMEGCSFLPVPVGDQGHVKLHHGHTNIIGLGDSSIWKAPRLSCGIYMFVAPLALPILTIVVGLQSLKDFPYLQALQSLSCISLGLFCHLQLFIQVSGLGIWSALGCMFLTRTLLSIPFIHVNIFQHIGLPMFSSSQRPLRLQLMTHCVLNLPRNFLLDWTFGHAIISCHLEHHLFPHLSDHMCLKVKPLVSKFVQSHNLPYQEDTYVSRLQLFLTRYKEFMVLAPPITQLAELR</sequence>
<protein>
    <submittedName>
        <fullName evidence="8">Fatty acid desaturase 6</fullName>
    </submittedName>
</protein>
<keyword evidence="9" id="KW-1185">Reference proteome</keyword>
<feature type="transmembrane region" description="Helical" evidence="6">
    <location>
        <begin position="401"/>
        <end position="427"/>
    </location>
</feature>
<dbReference type="PANTHER" id="PTHR19353">
    <property type="entry name" value="FATTY ACID DESATURASE 2"/>
    <property type="match status" value="1"/>
</dbReference>
<keyword evidence="4" id="KW-0275">Fatty acid biosynthesis</keyword>
<feature type="compositionally biased region" description="Basic and acidic residues" evidence="5">
    <location>
        <begin position="65"/>
        <end position="80"/>
    </location>
</feature>
<organism evidence="8 9">
    <name type="scientific">Pelobates cultripes</name>
    <name type="common">Western spadefoot toad</name>
    <dbReference type="NCBI Taxonomy" id="61616"/>
    <lineage>
        <taxon>Eukaryota</taxon>
        <taxon>Metazoa</taxon>
        <taxon>Chordata</taxon>
        <taxon>Craniata</taxon>
        <taxon>Vertebrata</taxon>
        <taxon>Euteleostomi</taxon>
        <taxon>Amphibia</taxon>
        <taxon>Batrachia</taxon>
        <taxon>Anura</taxon>
        <taxon>Pelobatoidea</taxon>
        <taxon>Pelobatidae</taxon>
        <taxon>Pelobates</taxon>
    </lineage>
</organism>
<name>A0AAD1SNL0_PELCU</name>
<dbReference type="AlphaFoldDB" id="A0AAD1SNL0"/>
<evidence type="ECO:0000256" key="1">
    <source>
        <dbReference type="ARBA" id="ARBA00022516"/>
    </source>
</evidence>
<dbReference type="Pfam" id="PF00487">
    <property type="entry name" value="FA_desaturase"/>
    <property type="match status" value="1"/>
</dbReference>
<proteinExistence type="predicted"/>
<evidence type="ECO:0000256" key="5">
    <source>
        <dbReference type="SAM" id="MobiDB-lite"/>
    </source>
</evidence>
<dbReference type="EMBL" id="OW240917">
    <property type="protein sequence ID" value="CAH2302192.1"/>
    <property type="molecule type" value="Genomic_DNA"/>
</dbReference>
<feature type="transmembrane region" description="Helical" evidence="6">
    <location>
        <begin position="136"/>
        <end position="154"/>
    </location>
</feature>
<dbReference type="GO" id="GO:0006633">
    <property type="term" value="P:fatty acid biosynthetic process"/>
    <property type="evidence" value="ECO:0007669"/>
    <property type="project" value="UniProtKB-KW"/>
</dbReference>
<keyword evidence="1" id="KW-0444">Lipid biosynthesis</keyword>
<evidence type="ECO:0000256" key="6">
    <source>
        <dbReference type="SAM" id="Phobius"/>
    </source>
</evidence>
<feature type="transmembrane region" description="Helical" evidence="6">
    <location>
        <begin position="244"/>
        <end position="263"/>
    </location>
</feature>
<dbReference type="InterPro" id="IPR012171">
    <property type="entry name" value="Fatty_acid_desaturase"/>
</dbReference>
<dbReference type="GO" id="GO:0016717">
    <property type="term" value="F:oxidoreductase activity, acting on paired donors, with oxidation of a pair of donors resulting in the reduction of molecular oxygen to two molecules of water"/>
    <property type="evidence" value="ECO:0007669"/>
    <property type="project" value="TreeGrafter"/>
</dbReference>
<keyword evidence="6" id="KW-0472">Membrane</keyword>
<evidence type="ECO:0000256" key="2">
    <source>
        <dbReference type="ARBA" id="ARBA00022832"/>
    </source>
</evidence>
<feature type="domain" description="Fatty acid desaturase" evidence="7">
    <location>
        <begin position="278"/>
        <end position="521"/>
    </location>
</feature>
<keyword evidence="3" id="KW-0443">Lipid metabolism</keyword>
<evidence type="ECO:0000256" key="4">
    <source>
        <dbReference type="ARBA" id="ARBA00023160"/>
    </source>
</evidence>
<dbReference type="Proteomes" id="UP001295444">
    <property type="component" value="Chromosome 06"/>
</dbReference>
<feature type="region of interest" description="Disordered" evidence="5">
    <location>
        <begin position="48"/>
        <end position="80"/>
    </location>
</feature>
<evidence type="ECO:0000259" key="7">
    <source>
        <dbReference type="Pfam" id="PF00487"/>
    </source>
</evidence>
<gene>
    <name evidence="8" type="ORF">PECUL_23A002463</name>
</gene>
<feature type="transmembrane region" description="Helical" evidence="6">
    <location>
        <begin position="275"/>
        <end position="294"/>
    </location>
</feature>
<evidence type="ECO:0000313" key="8">
    <source>
        <dbReference type="EMBL" id="CAH2302192.1"/>
    </source>
</evidence>
<evidence type="ECO:0000313" key="9">
    <source>
        <dbReference type="Proteomes" id="UP001295444"/>
    </source>
</evidence>
<reference evidence="8" key="1">
    <citation type="submission" date="2022-03" db="EMBL/GenBank/DDBJ databases">
        <authorList>
            <person name="Alioto T."/>
            <person name="Alioto T."/>
            <person name="Gomez Garrido J."/>
        </authorList>
    </citation>
    <scope>NUCLEOTIDE SEQUENCE</scope>
</reference>
<evidence type="ECO:0000256" key="3">
    <source>
        <dbReference type="ARBA" id="ARBA00023098"/>
    </source>
</evidence>
<accession>A0AAD1SNL0</accession>
<keyword evidence="2" id="KW-0276">Fatty acid metabolism</keyword>
<keyword evidence="6" id="KW-0812">Transmembrane</keyword>
<dbReference type="InterPro" id="IPR005804">
    <property type="entry name" value="FA_desaturase_dom"/>
</dbReference>
<keyword evidence="6" id="KW-1133">Transmembrane helix</keyword>
<dbReference type="GO" id="GO:0016020">
    <property type="term" value="C:membrane"/>
    <property type="evidence" value="ECO:0007669"/>
    <property type="project" value="TreeGrafter"/>
</dbReference>
<feature type="transmembrane region" description="Helical" evidence="6">
    <location>
        <begin position="361"/>
        <end position="381"/>
    </location>
</feature>